<evidence type="ECO:0000313" key="2">
    <source>
        <dbReference type="Proteomes" id="UP000625711"/>
    </source>
</evidence>
<sequence>MPNVCCDGLADAIPSSRSENIFQADLDSDPAVRACLFLRLLRLHLGLLRRRYDDASRCPPPCSPPLSRCVVPREEAEAQITGSGSGTRHTCRAVREN</sequence>
<accession>A0A834MD61</accession>
<organism evidence="1 2">
    <name type="scientific">Rhynchophorus ferrugineus</name>
    <name type="common">Red palm weevil</name>
    <name type="synonym">Curculio ferrugineus</name>
    <dbReference type="NCBI Taxonomy" id="354439"/>
    <lineage>
        <taxon>Eukaryota</taxon>
        <taxon>Metazoa</taxon>
        <taxon>Ecdysozoa</taxon>
        <taxon>Arthropoda</taxon>
        <taxon>Hexapoda</taxon>
        <taxon>Insecta</taxon>
        <taxon>Pterygota</taxon>
        <taxon>Neoptera</taxon>
        <taxon>Endopterygota</taxon>
        <taxon>Coleoptera</taxon>
        <taxon>Polyphaga</taxon>
        <taxon>Cucujiformia</taxon>
        <taxon>Curculionidae</taxon>
        <taxon>Dryophthorinae</taxon>
        <taxon>Rhynchophorus</taxon>
    </lineage>
</organism>
<name>A0A834MD61_RHYFE</name>
<proteinExistence type="predicted"/>
<protein>
    <submittedName>
        <fullName evidence="1">Uncharacterized protein</fullName>
    </submittedName>
</protein>
<reference evidence="1" key="1">
    <citation type="submission" date="2020-08" db="EMBL/GenBank/DDBJ databases">
        <title>Genome sequencing and assembly of the red palm weevil Rhynchophorus ferrugineus.</title>
        <authorList>
            <person name="Dias G.B."/>
            <person name="Bergman C.M."/>
            <person name="Manee M."/>
        </authorList>
    </citation>
    <scope>NUCLEOTIDE SEQUENCE</scope>
    <source>
        <strain evidence="1">AA-2017</strain>
        <tissue evidence="1">Whole larva</tissue>
    </source>
</reference>
<dbReference type="EMBL" id="JAACXV010000364">
    <property type="protein sequence ID" value="KAF7279418.1"/>
    <property type="molecule type" value="Genomic_DNA"/>
</dbReference>
<gene>
    <name evidence="1" type="ORF">GWI33_007304</name>
</gene>
<dbReference type="AlphaFoldDB" id="A0A834MD61"/>
<dbReference type="Proteomes" id="UP000625711">
    <property type="component" value="Unassembled WGS sequence"/>
</dbReference>
<evidence type="ECO:0000313" key="1">
    <source>
        <dbReference type="EMBL" id="KAF7279418.1"/>
    </source>
</evidence>
<keyword evidence="2" id="KW-1185">Reference proteome</keyword>
<comment type="caution">
    <text evidence="1">The sequence shown here is derived from an EMBL/GenBank/DDBJ whole genome shotgun (WGS) entry which is preliminary data.</text>
</comment>